<dbReference type="GO" id="GO:0003723">
    <property type="term" value="F:RNA binding"/>
    <property type="evidence" value="ECO:0007669"/>
    <property type="project" value="UniProtKB-UniRule"/>
</dbReference>
<feature type="compositionally biased region" description="Polar residues" evidence="7">
    <location>
        <begin position="390"/>
        <end position="399"/>
    </location>
</feature>
<reference evidence="10" key="1">
    <citation type="submission" date="2023-01" db="EMBL/GenBank/DDBJ databases">
        <title>The chitinases involved in constricting ring structure development in the nematode-trapping fungus Drechslerella dactyloides.</title>
        <authorList>
            <person name="Wang R."/>
            <person name="Zhang L."/>
            <person name="Tang P."/>
            <person name="Li S."/>
            <person name="Liang L."/>
        </authorList>
    </citation>
    <scope>NUCLEOTIDE SEQUENCE</scope>
    <source>
        <strain evidence="10">YMF1.00031</strain>
    </source>
</reference>
<dbReference type="PROSITE" id="PS50102">
    <property type="entry name" value="RRM"/>
    <property type="match status" value="1"/>
</dbReference>
<evidence type="ECO:0000259" key="9">
    <source>
        <dbReference type="PROSITE" id="PS50102"/>
    </source>
</evidence>
<dbReference type="SUPFAM" id="SSF103657">
    <property type="entry name" value="BAR/IMD domain-like"/>
    <property type="match status" value="1"/>
</dbReference>
<dbReference type="Gene3D" id="1.20.1270.60">
    <property type="entry name" value="Arfaptin homology (AH) domain/BAR domain"/>
    <property type="match status" value="1"/>
</dbReference>
<feature type="region of interest" description="Disordered" evidence="7">
    <location>
        <begin position="1127"/>
        <end position="1156"/>
    </location>
</feature>
<dbReference type="Gene3D" id="3.30.70.330">
    <property type="match status" value="1"/>
</dbReference>
<dbReference type="Pfam" id="PF00018">
    <property type="entry name" value="SH3_1"/>
    <property type="match status" value="1"/>
</dbReference>
<dbReference type="InterPro" id="IPR019826">
    <property type="entry name" value="Carboxylesterase_B_AS"/>
</dbReference>
<dbReference type="InterPro" id="IPR025715">
    <property type="entry name" value="FoP_C"/>
</dbReference>
<accession>A0AAD6IY94</accession>
<dbReference type="SMART" id="SM00326">
    <property type="entry name" value="SH3"/>
    <property type="match status" value="1"/>
</dbReference>
<dbReference type="InterPro" id="IPR029058">
    <property type="entry name" value="AB_hydrolase_fold"/>
</dbReference>
<keyword evidence="11" id="KW-1185">Reference proteome</keyword>
<gene>
    <name evidence="10" type="ORF">Dda_4935</name>
</gene>
<feature type="compositionally biased region" description="Basic and acidic residues" evidence="7">
    <location>
        <begin position="1143"/>
        <end position="1156"/>
    </location>
</feature>
<comment type="similarity">
    <text evidence="1">Belongs to the type-B carboxylesterase/lipase family.</text>
</comment>
<comment type="caution">
    <text evidence="10">The sequence shown here is derived from an EMBL/GenBank/DDBJ whole genome shotgun (WGS) entry which is preliminary data.</text>
</comment>
<dbReference type="InterPro" id="IPR019819">
    <property type="entry name" value="Carboxylesterase_B_CS"/>
</dbReference>
<dbReference type="InterPro" id="IPR002018">
    <property type="entry name" value="CarbesteraseB"/>
</dbReference>
<dbReference type="Proteomes" id="UP001221413">
    <property type="component" value="Unassembled WGS sequence"/>
</dbReference>
<keyword evidence="4 5" id="KW-0694">RNA-binding</keyword>
<feature type="compositionally biased region" description="Basic and acidic residues" evidence="7">
    <location>
        <begin position="1294"/>
        <end position="1314"/>
    </location>
</feature>
<evidence type="ECO:0000256" key="3">
    <source>
        <dbReference type="ARBA" id="ARBA00022801"/>
    </source>
</evidence>
<keyword evidence="2 6" id="KW-0728">SH3 domain</keyword>
<dbReference type="InterPro" id="IPR012677">
    <property type="entry name" value="Nucleotide-bd_a/b_plait_sf"/>
</dbReference>
<evidence type="ECO:0000259" key="8">
    <source>
        <dbReference type="PROSITE" id="PS50002"/>
    </source>
</evidence>
<proteinExistence type="inferred from homology"/>
<feature type="domain" description="SH3" evidence="8">
    <location>
        <begin position="451"/>
        <end position="528"/>
    </location>
</feature>
<dbReference type="SUPFAM" id="SSF53474">
    <property type="entry name" value="alpha/beta-Hydrolases"/>
    <property type="match status" value="1"/>
</dbReference>
<keyword evidence="3" id="KW-0378">Hydrolase</keyword>
<dbReference type="InterPro" id="IPR050654">
    <property type="entry name" value="AChE-related_enzymes"/>
</dbReference>
<dbReference type="InterPro" id="IPR000504">
    <property type="entry name" value="RRM_dom"/>
</dbReference>
<dbReference type="PROSITE" id="PS00941">
    <property type="entry name" value="CARBOXYLESTERASE_B_2"/>
    <property type="match status" value="1"/>
</dbReference>
<dbReference type="CDD" id="cd12418">
    <property type="entry name" value="RRM_Aly_REF_like"/>
    <property type="match status" value="1"/>
</dbReference>
<dbReference type="PANTHER" id="PTHR43918:SF4">
    <property type="entry name" value="CARBOXYLIC ESTER HYDROLASE"/>
    <property type="match status" value="1"/>
</dbReference>
<dbReference type="SUPFAM" id="SSF50044">
    <property type="entry name" value="SH3-domain"/>
    <property type="match status" value="1"/>
</dbReference>
<dbReference type="EMBL" id="JAQGDS010000005">
    <property type="protein sequence ID" value="KAJ6260706.1"/>
    <property type="molecule type" value="Genomic_DNA"/>
</dbReference>
<sequence>MAFLHRGIGKLMKRSADDADVATIIADVKNYDERLEKLIDGLKRWQDSISQLLLHQNAISTELFDLYRPIPPERVAIDQPRLERVQEWQAAAAEMKEELSKQSGDVGRVLEQTVSVKDSLKPVKKVLGKRENCKLDYERYQSSTESARKKGNRSEREAGVMAKAERQLDQAAQQYHDIDAHIKEYVPPILDAVASYIPYVLYAVEYLFSTFIGQKYRLVNEFAQRHSLNDYEEFEQEWKRDFMPIKDHVESFKLLKEGKAIWKPMETQRPPERPMPAVNKGAFWRRQSGKGSEDLGMEGPPSARKPSDAAPPPRKPSDAAPPPYSEKDSSFIGGKPMSRQQSSTSSAGLSVQDEKLAGPRPISSRRSSTNLWPRDVKSETSAAPRPSIQKIHSSTSIKSQGDIGIAAPTLYGNGSLQNRASSASLATAAAAAAKKKPPPPVPKPKPKLPKPRETYVVALYKFEPQNEGDLSLNEGDRVKIVQKSESMDDWWEGEVVQSNGLLDEMKSSFSILSLTALLAGASALPAEPANPTVQIKNGTVHGRYASGPGWKQDFFLSIPYAKPPCDDLRFRPPQYIDKNLGDIIAKEYGPHCYGYGPDQDGYKLSEDCLTLNIVRPAGCDANSKLPIALWIHGGGFVMGGANNIRYNLTWMVDQSVKLGKPIIGVSINYRLAGWGFLASREVAGSLNLNTGLKDQRLAMHWVQENIKQFGGDPAKVTIFGESAGGASVGFQHIAYNGRDDRLFRGAIMQSGGSVLYSNVQYPGDVSVQKAYDTVANQTGCYDAADSLDCMRKLPTDVMNKALNATSFTPVVDGDFVPGFGSQAIKYGRYVKVPTMVGTTSDEGASFGQIGANNTNDIRNYLRATTTFKAPSIEKILELYPESASIPPAENFTSGADDGTANGTKLYGKQYHRAAAIIGDLWFIAGRRYIAQNLAAAGIPTWSFRFRTRDGGYPAWYRAGHFTEVAFVFHNVEGVGYTGPFDFGNPMGGPNEKDYRKLASYMCRQWIGFVHSLDPRAGAKSGEVQWLKYSEGNGKSQIVFDIDADGGTYMETDDYRKEGIAFLNDYNLQASRLATETGDAVLEIVLLEMAFQRRVLLLLLPLDTLIICIFELALVGKPALVSNWVHDKYDDGGPTNNNNNNSYRGREHRDYGGGRENNRSAKIRIENLHYDLGETDVRDVFSRVGDIRRIDIMYDKAGRSEGIAHVLYSNPDEAMLAVDQFDGANAKGQPIRVKIAPLQGGGRRGGPPAAAAAATAAEGRSLFERVSGAPQEAETDESGRRSPRRLPRNVQEMRQNAKELGIDRYIPGERGGHRDQRPRRGGYAGAASGGGERERHRGGRGGGHSRGDRSSGGTNRQRKTAEELDAEMNDYWTVNGGESNVQSAFAPGGAGQTAGQQQPQQQQQQTTGGFMDGVGEGAVAMADVEADL</sequence>
<name>A0AAD6IY94_DREDA</name>
<evidence type="ECO:0000256" key="5">
    <source>
        <dbReference type="PROSITE-ProRule" id="PRU00176"/>
    </source>
</evidence>
<dbReference type="PROSITE" id="PS00122">
    <property type="entry name" value="CARBOXYLESTERASE_B_1"/>
    <property type="match status" value="1"/>
</dbReference>
<evidence type="ECO:0000256" key="4">
    <source>
        <dbReference type="ARBA" id="ARBA00022884"/>
    </source>
</evidence>
<dbReference type="SMART" id="SM00360">
    <property type="entry name" value="RRM"/>
    <property type="match status" value="1"/>
</dbReference>
<evidence type="ECO:0000256" key="1">
    <source>
        <dbReference type="ARBA" id="ARBA00005964"/>
    </source>
</evidence>
<evidence type="ECO:0000313" key="11">
    <source>
        <dbReference type="Proteomes" id="UP001221413"/>
    </source>
</evidence>
<dbReference type="InterPro" id="IPR036028">
    <property type="entry name" value="SH3-like_dom_sf"/>
</dbReference>
<dbReference type="Pfam" id="PF00135">
    <property type="entry name" value="COesterase"/>
    <property type="match status" value="1"/>
</dbReference>
<feature type="region of interest" description="Disordered" evidence="7">
    <location>
        <begin position="1262"/>
        <end position="1413"/>
    </location>
</feature>
<dbReference type="Pfam" id="PF00076">
    <property type="entry name" value="RRM_1"/>
    <property type="match status" value="1"/>
</dbReference>
<dbReference type="PANTHER" id="PTHR43918">
    <property type="entry name" value="ACETYLCHOLINESTERASE"/>
    <property type="match status" value="1"/>
</dbReference>
<dbReference type="Pfam" id="PF13865">
    <property type="entry name" value="FoP_duplication"/>
    <property type="match status" value="1"/>
</dbReference>
<dbReference type="Gene3D" id="2.30.30.40">
    <property type="entry name" value="SH3 Domains"/>
    <property type="match status" value="1"/>
</dbReference>
<evidence type="ECO:0000256" key="6">
    <source>
        <dbReference type="PROSITE-ProRule" id="PRU00192"/>
    </source>
</evidence>
<feature type="region of interest" description="Disordered" evidence="7">
    <location>
        <begin position="264"/>
        <end position="400"/>
    </location>
</feature>
<dbReference type="SUPFAM" id="SSF54928">
    <property type="entry name" value="RNA-binding domain, RBD"/>
    <property type="match status" value="1"/>
</dbReference>
<feature type="compositionally biased region" description="Low complexity" evidence="7">
    <location>
        <begin position="1392"/>
        <end position="1408"/>
    </location>
</feature>
<organism evidence="10 11">
    <name type="scientific">Drechslerella dactyloides</name>
    <name type="common">Nematode-trapping fungus</name>
    <name type="synonym">Arthrobotrys dactyloides</name>
    <dbReference type="NCBI Taxonomy" id="74499"/>
    <lineage>
        <taxon>Eukaryota</taxon>
        <taxon>Fungi</taxon>
        <taxon>Dikarya</taxon>
        <taxon>Ascomycota</taxon>
        <taxon>Pezizomycotina</taxon>
        <taxon>Orbiliomycetes</taxon>
        <taxon>Orbiliales</taxon>
        <taxon>Orbiliaceae</taxon>
        <taxon>Drechslerella</taxon>
    </lineage>
</organism>
<dbReference type="PROSITE" id="PS50002">
    <property type="entry name" value="SH3"/>
    <property type="match status" value="1"/>
</dbReference>
<evidence type="ECO:0000256" key="2">
    <source>
        <dbReference type="ARBA" id="ARBA00022443"/>
    </source>
</evidence>
<protein>
    <submittedName>
        <fullName evidence="10">Acetylcholinesterase</fullName>
    </submittedName>
</protein>
<dbReference type="Gene3D" id="3.40.50.1820">
    <property type="entry name" value="alpha/beta hydrolase"/>
    <property type="match status" value="1"/>
</dbReference>
<feature type="compositionally biased region" description="Polar residues" evidence="7">
    <location>
        <begin position="338"/>
        <end position="349"/>
    </location>
</feature>
<dbReference type="SMART" id="SM01218">
    <property type="entry name" value="FoP_duplication"/>
    <property type="match status" value="1"/>
</dbReference>
<feature type="domain" description="RRM" evidence="9">
    <location>
        <begin position="1160"/>
        <end position="1237"/>
    </location>
</feature>
<dbReference type="InterPro" id="IPR027267">
    <property type="entry name" value="AH/BAR_dom_sf"/>
</dbReference>
<evidence type="ECO:0000256" key="7">
    <source>
        <dbReference type="SAM" id="MobiDB-lite"/>
    </source>
</evidence>
<dbReference type="GO" id="GO:0052689">
    <property type="term" value="F:carboxylic ester hydrolase activity"/>
    <property type="evidence" value="ECO:0007669"/>
    <property type="project" value="TreeGrafter"/>
</dbReference>
<dbReference type="InterPro" id="IPR035979">
    <property type="entry name" value="RBD_domain_sf"/>
</dbReference>
<evidence type="ECO:0000313" key="10">
    <source>
        <dbReference type="EMBL" id="KAJ6260706.1"/>
    </source>
</evidence>
<feature type="region of interest" description="Disordered" evidence="7">
    <location>
        <begin position="427"/>
        <end position="450"/>
    </location>
</feature>
<feature type="compositionally biased region" description="Pro residues" evidence="7">
    <location>
        <begin position="309"/>
        <end position="324"/>
    </location>
</feature>
<dbReference type="InterPro" id="IPR001452">
    <property type="entry name" value="SH3_domain"/>
</dbReference>